<keyword evidence="6" id="KW-0067">ATP-binding</keyword>
<comment type="similarity">
    <text evidence="2">Belongs to the NLRP family.</text>
</comment>
<dbReference type="GO" id="GO:0006954">
    <property type="term" value="P:inflammatory response"/>
    <property type="evidence" value="ECO:0007669"/>
    <property type="project" value="UniProtKB-KW"/>
</dbReference>
<keyword evidence="7" id="KW-0832">Ubl conjugation</keyword>
<dbReference type="SMART" id="SM00368">
    <property type="entry name" value="LRR_RI"/>
    <property type="match status" value="7"/>
</dbReference>
<dbReference type="InterPro" id="IPR032675">
    <property type="entry name" value="LRR_dom_sf"/>
</dbReference>
<dbReference type="Proteomes" id="UP000291020">
    <property type="component" value="Unassembled WGS sequence"/>
</dbReference>
<dbReference type="InterPro" id="IPR041075">
    <property type="entry name" value="NOD1/2_WH"/>
</dbReference>
<dbReference type="GO" id="GO:0005829">
    <property type="term" value="C:cytosol"/>
    <property type="evidence" value="ECO:0007669"/>
    <property type="project" value="UniProtKB-SubCell"/>
</dbReference>
<keyword evidence="4" id="KW-0677">Repeat</keyword>
<feature type="domain" description="NACHT" evidence="10">
    <location>
        <begin position="83"/>
        <end position="217"/>
    </location>
</feature>
<dbReference type="InterPro" id="IPR041267">
    <property type="entry name" value="NLRP_HD2"/>
</dbReference>
<dbReference type="Pfam" id="PF05729">
    <property type="entry name" value="NACHT"/>
    <property type="match status" value="1"/>
</dbReference>
<keyword evidence="5" id="KW-0547">Nucleotide-binding</keyword>
<name>A0A452HK54_9SAUR</name>
<evidence type="ECO:0000259" key="10">
    <source>
        <dbReference type="PROSITE" id="PS50837"/>
    </source>
</evidence>
<dbReference type="InterPro" id="IPR001611">
    <property type="entry name" value="Leu-rich_rpt"/>
</dbReference>
<evidence type="ECO:0000256" key="8">
    <source>
        <dbReference type="ARBA" id="ARBA00023198"/>
    </source>
</evidence>
<evidence type="ECO:0000256" key="5">
    <source>
        <dbReference type="ARBA" id="ARBA00022741"/>
    </source>
</evidence>
<dbReference type="Pfam" id="PF13516">
    <property type="entry name" value="LRR_6"/>
    <property type="match status" value="4"/>
</dbReference>
<dbReference type="SUPFAM" id="SSF52047">
    <property type="entry name" value="RNI-like"/>
    <property type="match status" value="1"/>
</dbReference>
<dbReference type="PROSITE" id="PS50837">
    <property type="entry name" value="NACHT"/>
    <property type="match status" value="1"/>
</dbReference>
<reference evidence="12" key="1">
    <citation type="journal article" date="2017" name="PLoS ONE">
        <title>The Agassiz's desert tortoise genome provides a resource for the conservation of a threatened species.</title>
        <authorList>
            <person name="Tollis M."/>
            <person name="DeNardo D.F."/>
            <person name="Cornelius J.A."/>
            <person name="Dolby G.A."/>
            <person name="Edwards T."/>
            <person name="Henen B.T."/>
            <person name="Karl A.E."/>
            <person name="Murphy R.W."/>
            <person name="Kusumi K."/>
        </authorList>
    </citation>
    <scope>NUCLEOTIDE SEQUENCE [LARGE SCALE GENOMIC DNA]</scope>
</reference>
<dbReference type="Ensembl" id="ENSGAGT00000017475.1">
    <property type="protein sequence ID" value="ENSGAGP00000015298.1"/>
    <property type="gene ID" value="ENSGAGG00000011535.1"/>
</dbReference>
<proteinExistence type="inferred from homology"/>
<dbReference type="Pfam" id="PF17776">
    <property type="entry name" value="NLRC4_HD2"/>
    <property type="match status" value="1"/>
</dbReference>
<dbReference type="Gene3D" id="3.40.50.300">
    <property type="entry name" value="P-loop containing nucleotide triphosphate hydrolases"/>
    <property type="match status" value="1"/>
</dbReference>
<dbReference type="GO" id="GO:0005524">
    <property type="term" value="F:ATP binding"/>
    <property type="evidence" value="ECO:0007669"/>
    <property type="project" value="UniProtKB-KW"/>
</dbReference>
<evidence type="ECO:0000256" key="6">
    <source>
        <dbReference type="ARBA" id="ARBA00022840"/>
    </source>
</evidence>
<dbReference type="InterPro" id="IPR027417">
    <property type="entry name" value="P-loop_NTPase"/>
</dbReference>
<dbReference type="SUPFAM" id="SSF52540">
    <property type="entry name" value="P-loop containing nucleoside triphosphate hydrolases"/>
    <property type="match status" value="1"/>
</dbReference>
<evidence type="ECO:0000256" key="7">
    <source>
        <dbReference type="ARBA" id="ARBA00022843"/>
    </source>
</evidence>
<evidence type="ECO:0000256" key="1">
    <source>
        <dbReference type="ARBA" id="ARBA00004110"/>
    </source>
</evidence>
<keyword evidence="12" id="KW-1185">Reference proteome</keyword>
<evidence type="ECO:0000256" key="4">
    <source>
        <dbReference type="ARBA" id="ARBA00022737"/>
    </source>
</evidence>
<protein>
    <recommendedName>
        <fullName evidence="10">NACHT domain-containing protein</fullName>
    </recommendedName>
</protein>
<organism evidence="11 12">
    <name type="scientific">Gopherus agassizii</name>
    <name type="common">Agassiz's desert tortoise</name>
    <dbReference type="NCBI Taxonomy" id="38772"/>
    <lineage>
        <taxon>Eukaryota</taxon>
        <taxon>Metazoa</taxon>
        <taxon>Chordata</taxon>
        <taxon>Craniata</taxon>
        <taxon>Vertebrata</taxon>
        <taxon>Euteleostomi</taxon>
        <taxon>Archelosauria</taxon>
        <taxon>Testudinata</taxon>
        <taxon>Testudines</taxon>
        <taxon>Cryptodira</taxon>
        <taxon>Durocryptodira</taxon>
        <taxon>Testudinoidea</taxon>
        <taxon>Testudinidae</taxon>
        <taxon>Gopherus</taxon>
    </lineage>
</organism>
<sequence length="813" mass="93216">TDAKEFYQTVQKHSPLCSCSTPTGQKYRYTKLIIFNKYRHEKEREHEIMAVRRRHADIMSEQAHSSITMDTLFKPDEDGQMSQIIVLLGAAGTGKIMTARKIMLDWAGGRLYQEFDYVFYINGREMNLLTKQGNMADMILKHCPNNSGRIRHILENTEKLLFIIDGFDELRFSFDQPKDNLCSDPWEKKPVEIVLSSLFRKTVLSECYLIITTRPTALEELRQFLEYPHEKQATAAFNFVCENEILLTMCFVPIVCWIICTVLKQQMERGKDLAQTSKTLTEVYLLYLFSLVQSPSSSSKPHMQASLRRLWSLAVDGIWKQKILFEEVEIKKYGLDQVDSLQRIMVNIFQKDIDSECAYSFIPLTFQEFFAALFYVLEEDEETMKDSVIPNRDVKELLIHYGQSTSCLITVHFLFGLLNKNRMKDKDEKLGCKISHEIKPVLKTWVISSLPSNINQHYYLEKFYYLYEIQEENFVKNALEHLTNLETWEKIFTQMDQMVLSFCVKHYHQLESLLIHYCVFRFEDHEEEEFPSLPNCWHFAAVLRTDQSLTELDLGYNQYIGDSRVQLLCEGLKHSNCKLQRLGLWNCDLKGASCGYLAAVLRTSQSLTELELRDNVSLGDSGVQLLCEGLKHPNCKLQRLGLPSCSLTTAFRGNLSSVLSTSQTLTELDLKNNTIRDSGIQLLCEGLKHPNCKLQKLGLEKCDFTAACCGELSSALSTSQTLTELDLRENKVEDSRVKVLCEGLTQPACNLQKLSPSSSSQSALDLMILNNFILSGKFATSLFIPFSRSLKNMVNSTGPSTDPWRTLLSMSPL</sequence>
<evidence type="ECO:0000313" key="11">
    <source>
        <dbReference type="Ensembl" id="ENSGAGP00000015298.1"/>
    </source>
</evidence>
<reference evidence="11" key="2">
    <citation type="submission" date="2025-08" db="UniProtKB">
        <authorList>
            <consortium name="Ensembl"/>
        </authorList>
    </citation>
    <scope>IDENTIFICATION</scope>
</reference>
<reference evidence="11" key="3">
    <citation type="submission" date="2025-09" db="UniProtKB">
        <authorList>
            <consortium name="Ensembl"/>
        </authorList>
    </citation>
    <scope>IDENTIFICATION</scope>
</reference>
<evidence type="ECO:0000313" key="12">
    <source>
        <dbReference type="Proteomes" id="UP000291020"/>
    </source>
</evidence>
<evidence type="ECO:0000256" key="3">
    <source>
        <dbReference type="ARBA" id="ARBA00022490"/>
    </source>
</evidence>
<dbReference type="PANTHER" id="PTHR45690:SF19">
    <property type="entry name" value="NACHT, LRR AND PYD DOMAINS-CONTAINING PROTEIN 3"/>
    <property type="match status" value="1"/>
</dbReference>
<keyword evidence="8" id="KW-0395">Inflammatory response</keyword>
<dbReference type="InterPro" id="IPR007111">
    <property type="entry name" value="NACHT_NTPase"/>
</dbReference>
<dbReference type="InterPro" id="IPR050637">
    <property type="entry name" value="NLRP_innate_immun_reg"/>
</dbReference>
<dbReference type="Pfam" id="PF17779">
    <property type="entry name" value="WHD_NOD2"/>
    <property type="match status" value="1"/>
</dbReference>
<keyword evidence="3" id="KW-0963">Cytoplasm</keyword>
<dbReference type="PANTHER" id="PTHR45690">
    <property type="entry name" value="NACHT, LRR AND PYD DOMAINS-CONTAINING PROTEIN 12"/>
    <property type="match status" value="1"/>
</dbReference>
<evidence type="ECO:0000256" key="2">
    <source>
        <dbReference type="ARBA" id="ARBA00008665"/>
    </source>
</evidence>
<dbReference type="AlphaFoldDB" id="A0A452HK54"/>
<dbReference type="Gene3D" id="3.80.10.10">
    <property type="entry name" value="Ribonuclease Inhibitor"/>
    <property type="match status" value="2"/>
</dbReference>
<dbReference type="GO" id="GO:0045087">
    <property type="term" value="P:innate immune response"/>
    <property type="evidence" value="ECO:0007669"/>
    <property type="project" value="UniProtKB-KW"/>
</dbReference>
<evidence type="ECO:0000256" key="9">
    <source>
        <dbReference type="ARBA" id="ARBA00023233"/>
    </source>
</evidence>
<accession>A0A452HK54</accession>
<comment type="subcellular location">
    <subcellularLocation>
        <location evidence="1">Inflammasome</location>
    </subcellularLocation>
</comment>
<keyword evidence="9" id="KW-1271">Inflammasome</keyword>